<dbReference type="SUPFAM" id="SSF52317">
    <property type="entry name" value="Class I glutamine amidotransferase-like"/>
    <property type="match status" value="1"/>
</dbReference>
<dbReference type="RefSeq" id="WP_188788077.1">
    <property type="nucleotide sequence ID" value="NZ_BMOC01000020.1"/>
</dbReference>
<dbReference type="Gene3D" id="2.60.40.1180">
    <property type="entry name" value="Golgi alpha-mannosidase II"/>
    <property type="match status" value="1"/>
</dbReference>
<dbReference type="EC" id="3.2.1.23" evidence="3"/>
<comment type="catalytic activity">
    <reaction evidence="1">
        <text>Hydrolysis of terminal non-reducing beta-D-galactose residues in beta-D-galactosides.</text>
        <dbReference type="EC" id="3.2.1.23"/>
    </reaction>
</comment>
<evidence type="ECO:0000313" key="12">
    <source>
        <dbReference type="Proteomes" id="UP000653099"/>
    </source>
</evidence>
<feature type="domain" description="Beta-galactosidase trimerisation" evidence="10">
    <location>
        <begin position="433"/>
        <end position="635"/>
    </location>
</feature>
<evidence type="ECO:0000256" key="7">
    <source>
        <dbReference type="ARBA" id="ARBA00023295"/>
    </source>
</evidence>
<dbReference type="AlphaFoldDB" id="A0A830ESZ3"/>
<keyword evidence="4" id="KW-0479">Metal-binding</keyword>
<feature type="compositionally biased region" description="Low complexity" evidence="8">
    <location>
        <begin position="25"/>
        <end position="35"/>
    </location>
</feature>
<evidence type="ECO:0000313" key="11">
    <source>
        <dbReference type="EMBL" id="GGJ14793.1"/>
    </source>
</evidence>
<dbReference type="PANTHER" id="PTHR36447">
    <property type="entry name" value="BETA-GALACTOSIDASE GANA"/>
    <property type="match status" value="1"/>
</dbReference>
<dbReference type="CDD" id="cd03143">
    <property type="entry name" value="A4_beta-galactosidase_middle_domain"/>
    <property type="match status" value="1"/>
</dbReference>
<reference evidence="11" key="2">
    <citation type="submission" date="2020-09" db="EMBL/GenBank/DDBJ databases">
        <authorList>
            <person name="Sun Q."/>
            <person name="Ohkuma M."/>
        </authorList>
    </citation>
    <scope>NUCLEOTIDE SEQUENCE</scope>
    <source>
        <strain evidence="11">JCM 14359</strain>
    </source>
</reference>
<evidence type="ECO:0000256" key="5">
    <source>
        <dbReference type="ARBA" id="ARBA00022801"/>
    </source>
</evidence>
<dbReference type="Proteomes" id="UP000653099">
    <property type="component" value="Unassembled WGS sequence"/>
</dbReference>
<organism evidence="11 12">
    <name type="scientific">Halobellus salinus</name>
    <dbReference type="NCBI Taxonomy" id="931585"/>
    <lineage>
        <taxon>Archaea</taxon>
        <taxon>Methanobacteriati</taxon>
        <taxon>Methanobacteriota</taxon>
        <taxon>Stenosarchaea group</taxon>
        <taxon>Halobacteria</taxon>
        <taxon>Halobacteriales</taxon>
        <taxon>Haloferacaceae</taxon>
        <taxon>Halobellus</taxon>
    </lineage>
</organism>
<evidence type="ECO:0000256" key="6">
    <source>
        <dbReference type="ARBA" id="ARBA00022833"/>
    </source>
</evidence>
<feature type="compositionally biased region" description="Basic and acidic residues" evidence="8">
    <location>
        <begin position="1"/>
        <end position="24"/>
    </location>
</feature>
<sequence length="699" mass="77815">MTDTPEHTDRRHSTHPTDDRRETAADGGSSPAAAATPRIGVCYFPEHWPRERWKTDVDQMVDAGIDVVRMGEFSWGRIEPERGAFDFEWLDTAVSLFDDAGIDVVLCTPTATPPKWLIDDHPEILQAEPDGTAREFGSRRHYCFNSPVYREETERIVRAMAERYADADAVVGWQTDNEYGCHDTIRCYCSDCATAFREWCREEYGTVDELNEAWGTAFWSQQHASFAELDPPGHTVTDHHPSRRLAYARFASESVADYNRFQTELLRESNDEWFVTHNFMGHFETLDAFEVGEDLDFATWDSYPTGFAQFREPSAVTDNRLRAGDPDQVSFNHDLYRGPAGFWVMEQQPGDVNWPPRCPQPGEGAMRLWAHQAVAHGANVVSYFRWRRCRQGQEQYHAGLRKHDGSADRGYDDAARAAGEFDALGDLDPVDPDVAVCVSYDDLWALSDHPHAPEFEYLRLVDSFYRALRARGHQVDVVEPDADLDGYAAVVAPTLHLADESLAARFEAYAAGGGHLLVGPRTGYKLPDNRIQPDLAPGPFADLVGGHVDQHETLPESLPTRLTYRGDEYDFRTWAEWLTPDAARATGEYTAGAAAGRPAVLERSVDAGSVAYCGVWPSEELADALVTDVLDRAGVSSTDRLPETVRVARRDGRVWVLNFGSGPLTVDVPADATWYVGGASIPGYGVGVVDADVSDISIQ</sequence>
<name>A0A830ESZ3_9EURY</name>
<dbReference type="GO" id="GO:0009341">
    <property type="term" value="C:beta-galactosidase complex"/>
    <property type="evidence" value="ECO:0007669"/>
    <property type="project" value="InterPro"/>
</dbReference>
<dbReference type="Gene3D" id="3.20.20.80">
    <property type="entry name" value="Glycosidases"/>
    <property type="match status" value="1"/>
</dbReference>
<dbReference type="InterPro" id="IPR003476">
    <property type="entry name" value="Glyco_hydro_42"/>
</dbReference>
<dbReference type="InterPro" id="IPR013529">
    <property type="entry name" value="Glyco_hydro_42_N"/>
</dbReference>
<evidence type="ECO:0000256" key="8">
    <source>
        <dbReference type="SAM" id="MobiDB-lite"/>
    </source>
</evidence>
<comment type="similarity">
    <text evidence="2">Belongs to the glycosyl hydrolase 42 family.</text>
</comment>
<keyword evidence="5" id="KW-0378">Hydrolase</keyword>
<keyword evidence="12" id="KW-1185">Reference proteome</keyword>
<reference evidence="11" key="1">
    <citation type="journal article" date="2014" name="Int. J. Syst. Evol. Microbiol.">
        <title>Complete genome sequence of Corynebacterium casei LMG S-19264T (=DSM 44701T), isolated from a smear-ripened cheese.</title>
        <authorList>
            <consortium name="US DOE Joint Genome Institute (JGI-PGF)"/>
            <person name="Walter F."/>
            <person name="Albersmeier A."/>
            <person name="Kalinowski J."/>
            <person name="Ruckert C."/>
        </authorList>
    </citation>
    <scope>NUCLEOTIDE SEQUENCE</scope>
    <source>
        <strain evidence="11">JCM 14359</strain>
    </source>
</reference>
<dbReference type="PIRSF" id="PIRSF001084">
    <property type="entry name" value="B-galactosidase"/>
    <property type="match status" value="1"/>
</dbReference>
<evidence type="ECO:0000256" key="4">
    <source>
        <dbReference type="ARBA" id="ARBA00022723"/>
    </source>
</evidence>
<dbReference type="Pfam" id="PF08532">
    <property type="entry name" value="Glyco_hydro_42M"/>
    <property type="match status" value="1"/>
</dbReference>
<dbReference type="PANTHER" id="PTHR36447:SF2">
    <property type="entry name" value="BETA-GALACTOSIDASE YESZ"/>
    <property type="match status" value="1"/>
</dbReference>
<evidence type="ECO:0000259" key="10">
    <source>
        <dbReference type="Pfam" id="PF08532"/>
    </source>
</evidence>
<dbReference type="Gene3D" id="3.40.50.880">
    <property type="match status" value="1"/>
</dbReference>
<evidence type="ECO:0000259" key="9">
    <source>
        <dbReference type="Pfam" id="PF02449"/>
    </source>
</evidence>
<keyword evidence="7" id="KW-0326">Glycosidase</keyword>
<accession>A0A830ESZ3</accession>
<evidence type="ECO:0000256" key="2">
    <source>
        <dbReference type="ARBA" id="ARBA00005940"/>
    </source>
</evidence>
<gene>
    <name evidence="11" type="ORF">GCM10008995_25830</name>
</gene>
<dbReference type="InterPro" id="IPR013738">
    <property type="entry name" value="Beta_galactosidase_Trimer"/>
</dbReference>
<dbReference type="OrthoDB" id="85141at2157"/>
<comment type="caution">
    <text evidence="11">The sequence shown here is derived from an EMBL/GenBank/DDBJ whole genome shotgun (WGS) entry which is preliminary data.</text>
</comment>
<evidence type="ECO:0000256" key="1">
    <source>
        <dbReference type="ARBA" id="ARBA00001412"/>
    </source>
</evidence>
<dbReference type="EMBL" id="BMOC01000020">
    <property type="protein sequence ID" value="GGJ14793.1"/>
    <property type="molecule type" value="Genomic_DNA"/>
</dbReference>
<proteinExistence type="inferred from homology"/>
<dbReference type="Pfam" id="PF02449">
    <property type="entry name" value="Glyco_hydro_42"/>
    <property type="match status" value="1"/>
</dbReference>
<dbReference type="SUPFAM" id="SSF51011">
    <property type="entry name" value="Glycosyl hydrolase domain"/>
    <property type="match status" value="1"/>
</dbReference>
<dbReference type="SUPFAM" id="SSF51445">
    <property type="entry name" value="(Trans)glycosidases"/>
    <property type="match status" value="1"/>
</dbReference>
<dbReference type="GO" id="GO:0005975">
    <property type="term" value="P:carbohydrate metabolic process"/>
    <property type="evidence" value="ECO:0007669"/>
    <property type="project" value="InterPro"/>
</dbReference>
<dbReference type="InterPro" id="IPR013780">
    <property type="entry name" value="Glyco_hydro_b"/>
</dbReference>
<keyword evidence="6" id="KW-0862">Zinc</keyword>
<dbReference type="InterPro" id="IPR017853">
    <property type="entry name" value="GH"/>
</dbReference>
<feature type="region of interest" description="Disordered" evidence="8">
    <location>
        <begin position="1"/>
        <end position="35"/>
    </location>
</feature>
<feature type="domain" description="Glycoside hydrolase family 42 N-terminal" evidence="9">
    <location>
        <begin position="42"/>
        <end position="421"/>
    </location>
</feature>
<evidence type="ECO:0000256" key="3">
    <source>
        <dbReference type="ARBA" id="ARBA00012756"/>
    </source>
</evidence>
<dbReference type="InterPro" id="IPR029062">
    <property type="entry name" value="Class_I_gatase-like"/>
</dbReference>
<dbReference type="GO" id="GO:0046872">
    <property type="term" value="F:metal ion binding"/>
    <property type="evidence" value="ECO:0007669"/>
    <property type="project" value="UniProtKB-KW"/>
</dbReference>
<dbReference type="GO" id="GO:0004565">
    <property type="term" value="F:beta-galactosidase activity"/>
    <property type="evidence" value="ECO:0007669"/>
    <property type="project" value="UniProtKB-EC"/>
</dbReference>
<protein>
    <recommendedName>
        <fullName evidence="3">beta-galactosidase</fullName>
        <ecNumber evidence="3">3.2.1.23</ecNumber>
    </recommendedName>
</protein>